<dbReference type="EMBL" id="CAJPEV010005345">
    <property type="protein sequence ID" value="CAG0903057.1"/>
    <property type="molecule type" value="Genomic_DNA"/>
</dbReference>
<proteinExistence type="predicted"/>
<evidence type="ECO:0000256" key="1">
    <source>
        <dbReference type="SAM" id="MobiDB-lite"/>
    </source>
</evidence>
<feature type="non-terminal residue" evidence="2">
    <location>
        <position position="1"/>
    </location>
</feature>
<gene>
    <name evidence="2" type="ORF">DSTB1V02_LOCUS12895</name>
</gene>
<evidence type="ECO:0000313" key="3">
    <source>
        <dbReference type="Proteomes" id="UP000677054"/>
    </source>
</evidence>
<reference evidence="2" key="1">
    <citation type="submission" date="2020-11" db="EMBL/GenBank/DDBJ databases">
        <authorList>
            <person name="Tran Van P."/>
        </authorList>
    </citation>
    <scope>NUCLEOTIDE SEQUENCE</scope>
</reference>
<accession>A0A7R9AFH4</accession>
<dbReference type="Proteomes" id="UP000677054">
    <property type="component" value="Unassembled WGS sequence"/>
</dbReference>
<sequence length="68" mass="7661">MLRLKMSMSHLPGTPTCPREMTANTRRKGREKLNNKENRNIQPSLPPSLASADSRSQMTYLNEDSNTG</sequence>
<evidence type="ECO:0000313" key="2">
    <source>
        <dbReference type="EMBL" id="CAD7253145.1"/>
    </source>
</evidence>
<protein>
    <submittedName>
        <fullName evidence="2">Uncharacterized protein</fullName>
    </submittedName>
</protein>
<feature type="compositionally biased region" description="Polar residues" evidence="1">
    <location>
        <begin position="53"/>
        <end position="68"/>
    </location>
</feature>
<name>A0A7R9AFH4_9CRUS</name>
<dbReference type="EMBL" id="LR904862">
    <property type="protein sequence ID" value="CAD7253145.1"/>
    <property type="molecule type" value="Genomic_DNA"/>
</dbReference>
<feature type="region of interest" description="Disordered" evidence="1">
    <location>
        <begin position="1"/>
        <end position="68"/>
    </location>
</feature>
<dbReference type="AlphaFoldDB" id="A0A7R9AFH4"/>
<organism evidence="2">
    <name type="scientific">Darwinula stevensoni</name>
    <dbReference type="NCBI Taxonomy" id="69355"/>
    <lineage>
        <taxon>Eukaryota</taxon>
        <taxon>Metazoa</taxon>
        <taxon>Ecdysozoa</taxon>
        <taxon>Arthropoda</taxon>
        <taxon>Crustacea</taxon>
        <taxon>Oligostraca</taxon>
        <taxon>Ostracoda</taxon>
        <taxon>Podocopa</taxon>
        <taxon>Podocopida</taxon>
        <taxon>Darwinulocopina</taxon>
        <taxon>Darwinuloidea</taxon>
        <taxon>Darwinulidae</taxon>
        <taxon>Darwinula</taxon>
    </lineage>
</organism>
<keyword evidence="3" id="KW-1185">Reference proteome</keyword>